<feature type="signal peptide" evidence="2">
    <location>
        <begin position="1"/>
        <end position="34"/>
    </location>
</feature>
<evidence type="ECO:0000313" key="4">
    <source>
        <dbReference type="Proteomes" id="UP000075902"/>
    </source>
</evidence>
<keyword evidence="4" id="KW-1185">Reference proteome</keyword>
<evidence type="ECO:0008006" key="5">
    <source>
        <dbReference type="Google" id="ProtNLM"/>
    </source>
</evidence>
<name>A0A182UDK2_9DIPT</name>
<proteinExistence type="predicted"/>
<reference evidence="3" key="2">
    <citation type="submission" date="2020-05" db="UniProtKB">
        <authorList>
            <consortium name="EnsemblMetazoa"/>
        </authorList>
    </citation>
    <scope>IDENTIFICATION</scope>
    <source>
        <strain evidence="3">CM1001059</strain>
    </source>
</reference>
<dbReference type="AlphaFoldDB" id="A0A182UDK2"/>
<reference evidence="4" key="1">
    <citation type="submission" date="2014-01" db="EMBL/GenBank/DDBJ databases">
        <title>The Genome Sequence of Anopheles melas CM1001059_A (V2).</title>
        <authorList>
            <consortium name="The Broad Institute Genomics Platform"/>
            <person name="Neafsey D.E."/>
            <person name="Besansky N."/>
            <person name="Howell P."/>
            <person name="Walton C."/>
            <person name="Young S.K."/>
            <person name="Zeng Q."/>
            <person name="Gargeya S."/>
            <person name="Fitzgerald M."/>
            <person name="Haas B."/>
            <person name="Abouelleil A."/>
            <person name="Allen A.W."/>
            <person name="Alvarado L."/>
            <person name="Arachchi H.M."/>
            <person name="Berlin A.M."/>
            <person name="Chapman S.B."/>
            <person name="Gainer-Dewar J."/>
            <person name="Goldberg J."/>
            <person name="Griggs A."/>
            <person name="Gujja S."/>
            <person name="Hansen M."/>
            <person name="Howarth C."/>
            <person name="Imamovic A."/>
            <person name="Ireland A."/>
            <person name="Larimer J."/>
            <person name="McCowan C."/>
            <person name="Murphy C."/>
            <person name="Pearson M."/>
            <person name="Poon T.W."/>
            <person name="Priest M."/>
            <person name="Roberts A."/>
            <person name="Saif S."/>
            <person name="Shea T."/>
            <person name="Sisk P."/>
            <person name="Sykes S."/>
            <person name="Wortman J."/>
            <person name="Nusbaum C."/>
            <person name="Birren B."/>
        </authorList>
    </citation>
    <scope>NUCLEOTIDE SEQUENCE [LARGE SCALE GENOMIC DNA]</scope>
    <source>
        <strain evidence="4">CM1001059</strain>
    </source>
</reference>
<keyword evidence="2" id="KW-0732">Signal</keyword>
<feature type="compositionally biased region" description="Basic residues" evidence="1">
    <location>
        <begin position="112"/>
        <end position="121"/>
    </location>
</feature>
<dbReference type="VEuPathDB" id="VectorBase:AMEC018468"/>
<evidence type="ECO:0000313" key="3">
    <source>
        <dbReference type="EnsemblMetazoa" id="AMEC018468-PA"/>
    </source>
</evidence>
<protein>
    <recommendedName>
        <fullName evidence="5">Secreted protein</fullName>
    </recommendedName>
</protein>
<dbReference type="EnsemblMetazoa" id="AMEC018468-RA">
    <property type="protein sequence ID" value="AMEC018468-PA"/>
    <property type="gene ID" value="AMEC018468"/>
</dbReference>
<feature type="chain" id="PRO_5008138086" description="Secreted protein" evidence="2">
    <location>
        <begin position="35"/>
        <end position="121"/>
    </location>
</feature>
<dbReference type="Proteomes" id="UP000075902">
    <property type="component" value="Unassembled WGS sequence"/>
</dbReference>
<organism evidence="3 4">
    <name type="scientific">Anopheles melas</name>
    <dbReference type="NCBI Taxonomy" id="34690"/>
    <lineage>
        <taxon>Eukaryota</taxon>
        <taxon>Metazoa</taxon>
        <taxon>Ecdysozoa</taxon>
        <taxon>Arthropoda</taxon>
        <taxon>Hexapoda</taxon>
        <taxon>Insecta</taxon>
        <taxon>Pterygota</taxon>
        <taxon>Neoptera</taxon>
        <taxon>Endopterygota</taxon>
        <taxon>Diptera</taxon>
        <taxon>Nematocera</taxon>
        <taxon>Culicoidea</taxon>
        <taxon>Culicidae</taxon>
        <taxon>Anophelinae</taxon>
        <taxon>Anopheles</taxon>
    </lineage>
</organism>
<evidence type="ECO:0000256" key="1">
    <source>
        <dbReference type="SAM" id="MobiDB-lite"/>
    </source>
</evidence>
<accession>A0A182UDK2</accession>
<evidence type="ECO:0000256" key="2">
    <source>
        <dbReference type="SAM" id="SignalP"/>
    </source>
</evidence>
<feature type="compositionally biased region" description="Basic and acidic residues" evidence="1">
    <location>
        <begin position="96"/>
        <end position="105"/>
    </location>
</feature>
<sequence length="121" mass="13893">MRGYSTRLTGPVGPVAVLVVVLLLVALLPVPARANYELYRQHRQRQQMERQTQMRHHEEKKSEFVKGKRMCAVPHKRKALCAILSGTVCTPGTSSRRKEDTDSKQKLVLLQRRMKRQSGEQ</sequence>
<feature type="region of interest" description="Disordered" evidence="1">
    <location>
        <begin position="89"/>
        <end position="121"/>
    </location>
</feature>